<protein>
    <submittedName>
        <fullName evidence="2">Neuromedin-S isoform X1</fullName>
    </submittedName>
</protein>
<keyword evidence="3" id="KW-1185">Reference proteome</keyword>
<evidence type="ECO:0000313" key="2">
    <source>
        <dbReference type="EMBL" id="KAK1167676.1"/>
    </source>
</evidence>
<proteinExistence type="predicted"/>
<dbReference type="Proteomes" id="UP001230051">
    <property type="component" value="Unassembled WGS sequence"/>
</dbReference>
<gene>
    <name evidence="2" type="primary">NMS</name>
    <name evidence="2" type="ORF">AOXY_G10425</name>
</gene>
<feature type="region of interest" description="Disordered" evidence="1">
    <location>
        <begin position="1"/>
        <end position="20"/>
    </location>
</feature>
<name>A0AAD8DEQ6_ACIOX</name>
<comment type="caution">
    <text evidence="2">The sequence shown here is derived from an EMBL/GenBank/DDBJ whole genome shotgun (WGS) entry which is preliminary data.</text>
</comment>
<evidence type="ECO:0000313" key="3">
    <source>
        <dbReference type="Proteomes" id="UP001230051"/>
    </source>
</evidence>
<accession>A0AAD8DEQ6</accession>
<dbReference type="PANTHER" id="PTHR32414:SF2">
    <property type="entry name" value="NEUROMEDIN-S"/>
    <property type="match status" value="1"/>
</dbReference>
<sequence>MSNNGSSWRALSTSTNNNKAPSMRSLHQVYVLFAMYCLYTVPTSSGYALPYKAYSDDLPSSERLVLCCSQQSSRTNQPEEYIQDVYKRFLFHYAKNKDTRVPQGSGSFSVHPLMHMARKLTGRRKKRVYDASSERKSS</sequence>
<evidence type="ECO:0000256" key="1">
    <source>
        <dbReference type="SAM" id="MobiDB-lite"/>
    </source>
</evidence>
<dbReference type="EMBL" id="JAGXEW010000009">
    <property type="protein sequence ID" value="KAK1167676.1"/>
    <property type="molecule type" value="Genomic_DNA"/>
</dbReference>
<reference evidence="2" key="1">
    <citation type="submission" date="2022-02" db="EMBL/GenBank/DDBJ databases">
        <title>Atlantic sturgeon de novo genome assembly.</title>
        <authorList>
            <person name="Stock M."/>
            <person name="Klopp C."/>
            <person name="Guiguen Y."/>
            <person name="Cabau C."/>
            <person name="Parinello H."/>
            <person name="Santidrian Yebra-Pimentel E."/>
            <person name="Kuhl H."/>
            <person name="Dirks R.P."/>
            <person name="Guessner J."/>
            <person name="Wuertz S."/>
            <person name="Du K."/>
            <person name="Schartl M."/>
        </authorList>
    </citation>
    <scope>NUCLEOTIDE SEQUENCE</scope>
    <source>
        <strain evidence="2">STURGEONOMICS-FGT-2020</strain>
        <tissue evidence="2">Whole blood</tissue>
    </source>
</reference>
<dbReference type="AlphaFoldDB" id="A0AAD8DEQ6"/>
<organism evidence="2 3">
    <name type="scientific">Acipenser oxyrinchus oxyrinchus</name>
    <dbReference type="NCBI Taxonomy" id="40147"/>
    <lineage>
        <taxon>Eukaryota</taxon>
        <taxon>Metazoa</taxon>
        <taxon>Chordata</taxon>
        <taxon>Craniata</taxon>
        <taxon>Vertebrata</taxon>
        <taxon>Euteleostomi</taxon>
        <taxon>Actinopterygii</taxon>
        <taxon>Chondrostei</taxon>
        <taxon>Acipenseriformes</taxon>
        <taxon>Acipenseridae</taxon>
        <taxon>Acipenser</taxon>
    </lineage>
</organism>
<dbReference type="InterPro" id="IPR043253">
    <property type="entry name" value="NmS"/>
</dbReference>
<dbReference type="PANTHER" id="PTHR32414">
    <property type="entry name" value="NEUROMEDIN-S"/>
    <property type="match status" value="1"/>
</dbReference>